<evidence type="ECO:0000256" key="2">
    <source>
        <dbReference type="SAM" id="Phobius"/>
    </source>
</evidence>
<feature type="transmembrane region" description="Helical" evidence="2">
    <location>
        <begin position="286"/>
        <end position="310"/>
    </location>
</feature>
<dbReference type="AlphaFoldDB" id="A0A1Y3F219"/>
<dbReference type="PANTHER" id="PTHR11388:SF142">
    <property type="entry name" value="SOLUTE CARRIER ORGANIC ANION TRANSPORTER FAMILY MEMBER 5A1"/>
    <property type="match status" value="1"/>
</dbReference>
<keyword evidence="2" id="KW-0812">Transmembrane</keyword>
<dbReference type="Pfam" id="PF03137">
    <property type="entry name" value="OATP"/>
    <property type="match status" value="2"/>
</dbReference>
<comment type="caution">
    <text evidence="3">The sequence shown here is derived from an EMBL/GenBank/DDBJ whole genome shotgun (WGS) entry which is preliminary data.</text>
</comment>
<keyword evidence="2" id="KW-0472">Membrane</keyword>
<accession>A0A1Y3F219</accession>
<dbReference type="GO" id="GO:0015347">
    <property type="term" value="F:sodium-independent organic anion transmembrane transporter activity"/>
    <property type="evidence" value="ECO:0007669"/>
    <property type="project" value="TreeGrafter"/>
</dbReference>
<proteinExistence type="predicted"/>
<feature type="transmembrane region" description="Helical" evidence="2">
    <location>
        <begin position="66"/>
        <end position="91"/>
    </location>
</feature>
<dbReference type="GO" id="GO:0043252">
    <property type="term" value="P:sodium-independent organic anion transport"/>
    <property type="evidence" value="ECO:0007669"/>
    <property type="project" value="TreeGrafter"/>
</dbReference>
<feature type="transmembrane region" description="Helical" evidence="2">
    <location>
        <begin position="32"/>
        <end position="54"/>
    </location>
</feature>
<dbReference type="InterPro" id="IPR004156">
    <property type="entry name" value="OATP"/>
</dbReference>
<dbReference type="EMBL" id="LVZM01001120">
    <property type="protein sequence ID" value="OUC49348.1"/>
    <property type="molecule type" value="Genomic_DNA"/>
</dbReference>
<evidence type="ECO:0000313" key="3">
    <source>
        <dbReference type="EMBL" id="OUC49348.1"/>
    </source>
</evidence>
<feature type="transmembrane region" description="Helical" evidence="2">
    <location>
        <begin position="562"/>
        <end position="582"/>
    </location>
</feature>
<keyword evidence="2" id="KW-1133">Transmembrane helix</keyword>
<protein>
    <submittedName>
        <fullName evidence="3">Sodium-independent organic anion transporter</fullName>
    </submittedName>
</protein>
<feature type="transmembrane region" description="Helical" evidence="2">
    <location>
        <begin position="473"/>
        <end position="496"/>
    </location>
</feature>
<dbReference type="Proteomes" id="UP000243006">
    <property type="component" value="Unassembled WGS sequence"/>
</dbReference>
<dbReference type="Gene3D" id="1.20.1250.20">
    <property type="entry name" value="MFS general substrate transporter like domains"/>
    <property type="match status" value="1"/>
</dbReference>
<feature type="transmembrane region" description="Helical" evidence="2">
    <location>
        <begin position="98"/>
        <end position="120"/>
    </location>
</feature>
<name>A0A1Y3F219_9BILA</name>
<feature type="transmembrane region" description="Helical" evidence="2">
    <location>
        <begin position="202"/>
        <end position="224"/>
    </location>
</feature>
<feature type="transmembrane region" description="Helical" evidence="2">
    <location>
        <begin position="330"/>
        <end position="351"/>
    </location>
</feature>
<sequence length="611" mass="67607">MESNDYKQSETSSGMLIARGCRRRRWKSVQMFSFIMCAVIGVQGAYLGYVIGVLTNMERRFEISSFLSGLLLSMYDIGHMLSVLLVGYFFADCHKPRITAIGVLLSSFATFLMTLPNFLYGPINWKTVDTLTTLKNSTNVVAICANDESHQWQFPNGNSLLTGMYAFGPAFGFFLSAWCTDVFVDLTVPENMDPSSSSWIGAWWLGFLILALLYLIFGIPLFFFPKHLNKRTKKRTTAGDVELDELAFSSSHNKFSTTVQPQSLANSCKFVAGGNIKALPTALIKLFYNPVYVGTTCSWIFSAYLIGGYGTYLPKFIETQFKQTASMANVYSGFISIGSMAISTTFGGYLLSRFNVKPRLATLLLLITWSITLVGYLLGIVLGCEQQNLAGKLDNSSKWNFTNECNRHCNCPPNEPFNPVCDGKWTYFSPCHAGCHLQAHNMTWLDCGCTAADSDANVLDGLCKDDCQALPKYIAVMFVSFFIGNLFLMTTVTLVLRSVENPLRSLALSLGSFLTTVLGFSPSPILYGMVVDSSCIVWDSIPSSGEAGNCLLYDNRQFRNKLHISSGGFQLAALLAILFTYYKENNFVFPQEDAGEKEALTASQSCDKTVP</sequence>
<organism evidence="3 4">
    <name type="scientific">Trichinella nativa</name>
    <dbReference type="NCBI Taxonomy" id="6335"/>
    <lineage>
        <taxon>Eukaryota</taxon>
        <taxon>Metazoa</taxon>
        <taxon>Ecdysozoa</taxon>
        <taxon>Nematoda</taxon>
        <taxon>Enoplea</taxon>
        <taxon>Dorylaimia</taxon>
        <taxon>Trichinellida</taxon>
        <taxon>Trichinellidae</taxon>
        <taxon>Trichinella</taxon>
    </lineage>
</organism>
<reference evidence="3 4" key="1">
    <citation type="submission" date="2015-04" db="EMBL/GenBank/DDBJ databases">
        <title>Draft genome of the roundworm Trichinella nativa.</title>
        <authorList>
            <person name="Mitreva M."/>
        </authorList>
    </citation>
    <scope>NUCLEOTIDE SEQUENCE [LARGE SCALE GENOMIC DNA]</scope>
    <source>
        <strain evidence="3 4">ISS45</strain>
    </source>
</reference>
<feature type="transmembrane region" description="Helical" evidence="2">
    <location>
        <begin position="363"/>
        <end position="383"/>
    </location>
</feature>
<keyword evidence="1" id="KW-1015">Disulfide bond</keyword>
<gene>
    <name evidence="3" type="ORF">D917_05471</name>
</gene>
<dbReference type="GO" id="GO:0016323">
    <property type="term" value="C:basolateral plasma membrane"/>
    <property type="evidence" value="ECO:0007669"/>
    <property type="project" value="TreeGrafter"/>
</dbReference>
<dbReference type="InterPro" id="IPR036259">
    <property type="entry name" value="MFS_trans_sf"/>
</dbReference>
<evidence type="ECO:0000256" key="1">
    <source>
        <dbReference type="ARBA" id="ARBA00023157"/>
    </source>
</evidence>
<dbReference type="SUPFAM" id="SSF103473">
    <property type="entry name" value="MFS general substrate transporter"/>
    <property type="match status" value="1"/>
</dbReference>
<dbReference type="PANTHER" id="PTHR11388">
    <property type="entry name" value="ORGANIC ANION TRANSPORTER"/>
    <property type="match status" value="1"/>
</dbReference>
<feature type="transmembrane region" description="Helical" evidence="2">
    <location>
        <begin position="508"/>
        <end position="530"/>
    </location>
</feature>
<dbReference type="CDD" id="cd17336">
    <property type="entry name" value="MFS_SLCO_OATP"/>
    <property type="match status" value="1"/>
</dbReference>
<evidence type="ECO:0000313" key="4">
    <source>
        <dbReference type="Proteomes" id="UP000243006"/>
    </source>
</evidence>